<dbReference type="Pfam" id="PF07729">
    <property type="entry name" value="FCD"/>
    <property type="match status" value="1"/>
</dbReference>
<evidence type="ECO:0000256" key="1">
    <source>
        <dbReference type="ARBA" id="ARBA00023015"/>
    </source>
</evidence>
<evidence type="ECO:0000256" key="3">
    <source>
        <dbReference type="ARBA" id="ARBA00023163"/>
    </source>
</evidence>
<evidence type="ECO:0000313" key="6">
    <source>
        <dbReference type="Proteomes" id="UP000318478"/>
    </source>
</evidence>
<dbReference type="PROSITE" id="PS50949">
    <property type="entry name" value="HTH_GNTR"/>
    <property type="match status" value="1"/>
</dbReference>
<evidence type="ECO:0000256" key="2">
    <source>
        <dbReference type="ARBA" id="ARBA00023125"/>
    </source>
</evidence>
<dbReference type="RefSeq" id="WP_146584509.1">
    <property type="nucleotide sequence ID" value="NZ_SJPO01000002.1"/>
</dbReference>
<gene>
    <name evidence="5" type="primary">lldR</name>
    <name evidence="5" type="ORF">Pla123a_10130</name>
</gene>
<organism evidence="5 6">
    <name type="scientific">Posidoniimonas polymericola</name>
    <dbReference type="NCBI Taxonomy" id="2528002"/>
    <lineage>
        <taxon>Bacteria</taxon>
        <taxon>Pseudomonadati</taxon>
        <taxon>Planctomycetota</taxon>
        <taxon>Planctomycetia</taxon>
        <taxon>Pirellulales</taxon>
        <taxon>Lacipirellulaceae</taxon>
        <taxon>Posidoniimonas</taxon>
    </lineage>
</organism>
<dbReference type="InterPro" id="IPR011711">
    <property type="entry name" value="GntR_C"/>
</dbReference>
<dbReference type="SUPFAM" id="SSF46785">
    <property type="entry name" value="Winged helix' DNA-binding domain"/>
    <property type="match status" value="1"/>
</dbReference>
<proteinExistence type="predicted"/>
<dbReference type="GO" id="GO:0003700">
    <property type="term" value="F:DNA-binding transcription factor activity"/>
    <property type="evidence" value="ECO:0007669"/>
    <property type="project" value="InterPro"/>
</dbReference>
<dbReference type="InterPro" id="IPR008920">
    <property type="entry name" value="TF_FadR/GntR_C"/>
</dbReference>
<feature type="domain" description="HTH gntR-type" evidence="4">
    <location>
        <begin position="31"/>
        <end position="99"/>
    </location>
</feature>
<dbReference type="PANTHER" id="PTHR43537:SF5">
    <property type="entry name" value="UXU OPERON TRANSCRIPTIONAL REGULATOR"/>
    <property type="match status" value="1"/>
</dbReference>
<dbReference type="GO" id="GO:0003677">
    <property type="term" value="F:DNA binding"/>
    <property type="evidence" value="ECO:0007669"/>
    <property type="project" value="UniProtKB-KW"/>
</dbReference>
<evidence type="ECO:0000259" key="4">
    <source>
        <dbReference type="PROSITE" id="PS50949"/>
    </source>
</evidence>
<dbReference type="SMART" id="SM00345">
    <property type="entry name" value="HTH_GNTR"/>
    <property type="match status" value="1"/>
</dbReference>
<name>A0A5C5YU82_9BACT</name>
<dbReference type="Gene3D" id="1.10.10.10">
    <property type="entry name" value="Winged helix-like DNA-binding domain superfamily/Winged helix DNA-binding domain"/>
    <property type="match status" value="1"/>
</dbReference>
<dbReference type="SMART" id="SM00895">
    <property type="entry name" value="FCD"/>
    <property type="match status" value="1"/>
</dbReference>
<dbReference type="AlphaFoldDB" id="A0A5C5YU82"/>
<dbReference type="Pfam" id="PF00392">
    <property type="entry name" value="GntR"/>
    <property type="match status" value="1"/>
</dbReference>
<protein>
    <submittedName>
        <fullName evidence="5">Putative L-lactate dehydrogenase operon regulatory protein</fullName>
    </submittedName>
</protein>
<evidence type="ECO:0000313" key="5">
    <source>
        <dbReference type="EMBL" id="TWT78223.1"/>
    </source>
</evidence>
<keyword evidence="3" id="KW-0804">Transcription</keyword>
<dbReference type="Gene3D" id="1.20.120.530">
    <property type="entry name" value="GntR ligand-binding domain-like"/>
    <property type="match status" value="1"/>
</dbReference>
<dbReference type="InterPro" id="IPR036388">
    <property type="entry name" value="WH-like_DNA-bd_sf"/>
</dbReference>
<dbReference type="Proteomes" id="UP000318478">
    <property type="component" value="Unassembled WGS sequence"/>
</dbReference>
<comment type="caution">
    <text evidence="5">The sequence shown here is derived from an EMBL/GenBank/DDBJ whole genome shotgun (WGS) entry which is preliminary data.</text>
</comment>
<reference evidence="5 6" key="1">
    <citation type="submission" date="2019-02" db="EMBL/GenBank/DDBJ databases">
        <title>Deep-cultivation of Planctomycetes and their phenomic and genomic characterization uncovers novel biology.</title>
        <authorList>
            <person name="Wiegand S."/>
            <person name="Jogler M."/>
            <person name="Boedeker C."/>
            <person name="Pinto D."/>
            <person name="Vollmers J."/>
            <person name="Rivas-Marin E."/>
            <person name="Kohn T."/>
            <person name="Peeters S.H."/>
            <person name="Heuer A."/>
            <person name="Rast P."/>
            <person name="Oberbeckmann S."/>
            <person name="Bunk B."/>
            <person name="Jeske O."/>
            <person name="Meyerdierks A."/>
            <person name="Storesund J.E."/>
            <person name="Kallscheuer N."/>
            <person name="Luecker S."/>
            <person name="Lage O.M."/>
            <person name="Pohl T."/>
            <person name="Merkel B.J."/>
            <person name="Hornburger P."/>
            <person name="Mueller R.-W."/>
            <person name="Bruemmer F."/>
            <person name="Labrenz M."/>
            <person name="Spormann A.M."/>
            <person name="Op Den Camp H."/>
            <person name="Overmann J."/>
            <person name="Amann R."/>
            <person name="Jetten M.S.M."/>
            <person name="Mascher T."/>
            <person name="Medema M.H."/>
            <person name="Devos D.P."/>
            <person name="Kaster A.-K."/>
            <person name="Ovreas L."/>
            <person name="Rohde M."/>
            <person name="Galperin M.Y."/>
            <person name="Jogler C."/>
        </authorList>
    </citation>
    <scope>NUCLEOTIDE SEQUENCE [LARGE SCALE GENOMIC DNA]</scope>
    <source>
        <strain evidence="5 6">Pla123a</strain>
    </source>
</reference>
<keyword evidence="1" id="KW-0805">Transcription regulation</keyword>
<accession>A0A5C5YU82</accession>
<dbReference type="PANTHER" id="PTHR43537">
    <property type="entry name" value="TRANSCRIPTIONAL REGULATOR, GNTR FAMILY"/>
    <property type="match status" value="1"/>
</dbReference>
<dbReference type="InterPro" id="IPR036390">
    <property type="entry name" value="WH_DNA-bd_sf"/>
</dbReference>
<dbReference type="EMBL" id="SJPO01000002">
    <property type="protein sequence ID" value="TWT78223.1"/>
    <property type="molecule type" value="Genomic_DNA"/>
</dbReference>
<dbReference type="CDD" id="cd07377">
    <property type="entry name" value="WHTH_GntR"/>
    <property type="match status" value="1"/>
</dbReference>
<dbReference type="OrthoDB" id="284307at2"/>
<dbReference type="SUPFAM" id="SSF48008">
    <property type="entry name" value="GntR ligand-binding domain-like"/>
    <property type="match status" value="1"/>
</dbReference>
<dbReference type="InterPro" id="IPR000524">
    <property type="entry name" value="Tscrpt_reg_HTH_GntR"/>
</dbReference>
<keyword evidence="2" id="KW-0238">DNA-binding</keyword>
<sequence length="240" mass="26419">MARVAKQRKHTFRPERYPAVLPIVDGDEGEPSLVDRVADSVIAKIVRKELDAGARLRSTRLAEELGVSRTPVSTAMARLATEGLLVQKTNHQAELAAGAAEWLLQIHKLRQLVEPEAAAMATGSLPAEVVDDLWALCHDAKPNRSGEWKPAAQYFDFALHLAIAEYCGNLAMKATIRKCWSYKRLSYRISGGCQSALKPEYLQHVQILEALSQGDADQAGSQMAEHLRVASALRTSRRVV</sequence>
<keyword evidence="6" id="KW-1185">Reference proteome</keyword>